<accession>A0ABX2HZC0</accession>
<dbReference type="InterPro" id="IPR050807">
    <property type="entry name" value="TransReg_Diox_bact_type"/>
</dbReference>
<dbReference type="SUPFAM" id="SSF47413">
    <property type="entry name" value="lambda repressor-like DNA-binding domains"/>
    <property type="match status" value="1"/>
</dbReference>
<evidence type="ECO:0000313" key="3">
    <source>
        <dbReference type="EMBL" id="NSJ78975.1"/>
    </source>
</evidence>
<evidence type="ECO:0000259" key="2">
    <source>
        <dbReference type="PROSITE" id="PS50943"/>
    </source>
</evidence>
<evidence type="ECO:0000313" key="4">
    <source>
        <dbReference type="Proteomes" id="UP001644750"/>
    </source>
</evidence>
<protein>
    <submittedName>
        <fullName evidence="3">Helix-turn-helix transcriptional regulator</fullName>
    </submittedName>
</protein>
<comment type="caution">
    <text evidence="3">The sequence shown here is derived from an EMBL/GenBank/DDBJ whole genome shotgun (WGS) entry which is preliminary data.</text>
</comment>
<dbReference type="PANTHER" id="PTHR46797">
    <property type="entry name" value="HTH-TYPE TRANSCRIPTIONAL REGULATOR"/>
    <property type="match status" value="1"/>
</dbReference>
<dbReference type="PANTHER" id="PTHR46797:SF1">
    <property type="entry name" value="METHYLPHOSPHONATE SYNTHASE"/>
    <property type="match status" value="1"/>
</dbReference>
<dbReference type="Gene3D" id="1.10.260.40">
    <property type="entry name" value="lambda repressor-like DNA-binding domains"/>
    <property type="match status" value="1"/>
</dbReference>
<name>A0ABX2HZC0_ANAHA</name>
<dbReference type="SMART" id="SM00530">
    <property type="entry name" value="HTH_XRE"/>
    <property type="match status" value="1"/>
</dbReference>
<organism evidence="3 4">
    <name type="scientific">Anaerostipes hadrus</name>
    <dbReference type="NCBI Taxonomy" id="649756"/>
    <lineage>
        <taxon>Bacteria</taxon>
        <taxon>Bacillati</taxon>
        <taxon>Bacillota</taxon>
        <taxon>Clostridia</taxon>
        <taxon>Lachnospirales</taxon>
        <taxon>Lachnospiraceae</taxon>
        <taxon>Anaerostipes</taxon>
    </lineage>
</organism>
<proteinExistence type="predicted"/>
<dbReference type="EMBL" id="JAAITB010000008">
    <property type="protein sequence ID" value="NSJ78975.1"/>
    <property type="molecule type" value="Genomic_DNA"/>
</dbReference>
<feature type="domain" description="HTH cro/C1-type" evidence="2">
    <location>
        <begin position="9"/>
        <end position="63"/>
    </location>
</feature>
<evidence type="ECO:0000256" key="1">
    <source>
        <dbReference type="ARBA" id="ARBA00023125"/>
    </source>
</evidence>
<keyword evidence="1" id="KW-0238">DNA-binding</keyword>
<dbReference type="Pfam" id="PF01381">
    <property type="entry name" value="HTH_3"/>
    <property type="match status" value="1"/>
</dbReference>
<gene>
    <name evidence="3" type="ORF">G5A72_05100</name>
</gene>
<dbReference type="RefSeq" id="WP_173725903.1">
    <property type="nucleotide sequence ID" value="NZ_JAAIQA010000020.1"/>
</dbReference>
<dbReference type="InterPro" id="IPR001387">
    <property type="entry name" value="Cro/C1-type_HTH"/>
</dbReference>
<reference evidence="3 4" key="1">
    <citation type="journal article" date="2020" name="Cell Host Microbe">
        <title>Functional and Genomic Variation between Human-Derived Isolates of Lachnospiraceae Reveals Inter- and Intra-Species Diversity.</title>
        <authorList>
            <person name="Sorbara M.T."/>
            <person name="Littmann E.R."/>
            <person name="Fontana E."/>
            <person name="Moody T.U."/>
            <person name="Kohout C.E."/>
            <person name="Gjonbalaj M."/>
            <person name="Eaton V."/>
            <person name="Seok R."/>
            <person name="Leiner I.M."/>
            <person name="Pamer E.G."/>
        </authorList>
    </citation>
    <scope>NUCLEOTIDE SEQUENCE [LARGE SCALE GENOMIC DNA]</scope>
    <source>
        <strain evidence="3 4">MSK.14.57</strain>
    </source>
</reference>
<dbReference type="CDD" id="cd00093">
    <property type="entry name" value="HTH_XRE"/>
    <property type="match status" value="1"/>
</dbReference>
<dbReference type="InterPro" id="IPR010982">
    <property type="entry name" value="Lambda_DNA-bd_dom_sf"/>
</dbReference>
<dbReference type="Proteomes" id="UP001644750">
    <property type="component" value="Unassembled WGS sequence"/>
</dbReference>
<keyword evidence="4" id="KW-1185">Reference proteome</keyword>
<sequence>MNVKIEYHLYQIRSDKGISSRKLAELSGVSKSTINNIENNRYEPTLLTICMLAEALNVSPEDLYSYKVTP</sequence>
<dbReference type="PROSITE" id="PS50943">
    <property type="entry name" value="HTH_CROC1"/>
    <property type="match status" value="1"/>
</dbReference>